<comment type="subcellular location">
    <subcellularLocation>
        <location evidence="1">Membrane</location>
        <topology evidence="1">Multi-pass membrane protein</topology>
    </subcellularLocation>
</comment>
<dbReference type="STRING" id="10195.A0A3M7Q9M7"/>
<feature type="transmembrane region" description="Helical" evidence="6">
    <location>
        <begin position="111"/>
        <end position="129"/>
    </location>
</feature>
<dbReference type="Proteomes" id="UP000276133">
    <property type="component" value="Unassembled WGS sequence"/>
</dbReference>
<evidence type="ECO:0000313" key="8">
    <source>
        <dbReference type="Proteomes" id="UP000276133"/>
    </source>
</evidence>
<dbReference type="CDD" id="cd13132">
    <property type="entry name" value="MATE_eukaryotic"/>
    <property type="match status" value="1"/>
</dbReference>
<gene>
    <name evidence="7" type="ORF">BpHYR1_002169</name>
</gene>
<dbReference type="GO" id="GO:0042910">
    <property type="term" value="F:xenobiotic transmembrane transporter activity"/>
    <property type="evidence" value="ECO:0007669"/>
    <property type="project" value="InterPro"/>
</dbReference>
<dbReference type="Pfam" id="PF01554">
    <property type="entry name" value="MatE"/>
    <property type="match status" value="2"/>
</dbReference>
<feature type="transmembrane region" description="Helical" evidence="6">
    <location>
        <begin position="330"/>
        <end position="353"/>
    </location>
</feature>
<feature type="transmembrane region" description="Helical" evidence="6">
    <location>
        <begin position="149"/>
        <end position="167"/>
    </location>
</feature>
<feature type="transmembrane region" description="Helical" evidence="6">
    <location>
        <begin position="206"/>
        <end position="229"/>
    </location>
</feature>
<feature type="transmembrane region" description="Helical" evidence="6">
    <location>
        <begin position="398"/>
        <end position="421"/>
    </location>
</feature>
<keyword evidence="8" id="KW-1185">Reference proteome</keyword>
<dbReference type="GO" id="GO:0016020">
    <property type="term" value="C:membrane"/>
    <property type="evidence" value="ECO:0007669"/>
    <property type="project" value="UniProtKB-SubCell"/>
</dbReference>
<dbReference type="OrthoDB" id="2126698at2759"/>
<protein>
    <recommendedName>
        <fullName evidence="6">Multidrug and toxin extrusion protein</fullName>
    </recommendedName>
</protein>
<accession>A0A3M7Q9M7</accession>
<evidence type="ECO:0000256" key="6">
    <source>
        <dbReference type="RuleBase" id="RU004914"/>
    </source>
</evidence>
<evidence type="ECO:0000256" key="5">
    <source>
        <dbReference type="ARBA" id="ARBA00023136"/>
    </source>
</evidence>
<evidence type="ECO:0000256" key="2">
    <source>
        <dbReference type="ARBA" id="ARBA00010199"/>
    </source>
</evidence>
<keyword evidence="3 6" id="KW-0812">Transmembrane</keyword>
<dbReference type="GO" id="GO:1990961">
    <property type="term" value="P:xenobiotic detoxification by transmembrane export across the plasma membrane"/>
    <property type="evidence" value="ECO:0007669"/>
    <property type="project" value="InterPro"/>
</dbReference>
<evidence type="ECO:0000256" key="1">
    <source>
        <dbReference type="ARBA" id="ARBA00004141"/>
    </source>
</evidence>
<sequence length="494" mass="54550">MTESGEKNQSLDKFLSKIYPLGFKDEAILIFKNSIPLSLSILSQQLLTMMSFFFCGHVGPNELAGVSLANTLIHICSFGPIVGLTSSCETLFPQLFGGSDKKKVGIILQKGVLISLLASLLCIGLLLNAKYIMNFFVDDQIVLKLADTFLIYFSPSILFYSVQMVLTRYLQAQNIFYPVLFINILVNILNACMQGILVIWANYGVIGSAVSILIANIVQLAILIFYILKTKIYVDTWPGWSVECLYNWKLYLKLGIAGLGMVLFEWACFEIAVMSSGLLGKMELSVMSIAQQTAITFILFAFGIATSGNIRIGQLLGENSPDKSLNSAKVVYTITGLCAFCLGLIMLSFSNYIPAIFTNNQDLIKPVSKVLKFLALVHFFDAVQVCGGGILRALGAQVYGVIIAIVAYYLVGLPVGLYLLLKTPIKVTGFWVGILFSSLILFVFQAVYIYRVNWVEQAKIASDRSKKMNEINQIEQENFVGTETLPDGSGVRFY</sequence>
<dbReference type="InterPro" id="IPR045069">
    <property type="entry name" value="MATE_euk"/>
</dbReference>
<evidence type="ECO:0000313" key="7">
    <source>
        <dbReference type="EMBL" id="RNA07949.1"/>
    </source>
</evidence>
<feature type="transmembrane region" description="Helical" evidence="6">
    <location>
        <begin position="250"/>
        <end position="269"/>
    </location>
</feature>
<feature type="transmembrane region" description="Helical" evidence="6">
    <location>
        <begin position="427"/>
        <end position="450"/>
    </location>
</feature>
<proteinExistence type="inferred from homology"/>
<dbReference type="NCBIfam" id="TIGR00797">
    <property type="entry name" value="matE"/>
    <property type="match status" value="1"/>
</dbReference>
<evidence type="ECO:0000256" key="3">
    <source>
        <dbReference type="ARBA" id="ARBA00022692"/>
    </source>
</evidence>
<comment type="similarity">
    <text evidence="2 6">Belongs to the multi antimicrobial extrusion (MATE) (TC 2.A.66.1) family.</text>
</comment>
<keyword evidence="5 6" id="KW-0472">Membrane</keyword>
<keyword evidence="4 6" id="KW-1133">Transmembrane helix</keyword>
<dbReference type="GO" id="GO:0015297">
    <property type="term" value="F:antiporter activity"/>
    <property type="evidence" value="ECO:0007669"/>
    <property type="project" value="InterPro"/>
</dbReference>
<feature type="transmembrane region" description="Helical" evidence="6">
    <location>
        <begin position="289"/>
        <end position="310"/>
    </location>
</feature>
<organism evidence="7 8">
    <name type="scientific">Brachionus plicatilis</name>
    <name type="common">Marine rotifer</name>
    <name type="synonym">Brachionus muelleri</name>
    <dbReference type="NCBI Taxonomy" id="10195"/>
    <lineage>
        <taxon>Eukaryota</taxon>
        <taxon>Metazoa</taxon>
        <taxon>Spiralia</taxon>
        <taxon>Gnathifera</taxon>
        <taxon>Rotifera</taxon>
        <taxon>Eurotatoria</taxon>
        <taxon>Monogononta</taxon>
        <taxon>Pseudotrocha</taxon>
        <taxon>Ploima</taxon>
        <taxon>Brachionidae</taxon>
        <taxon>Brachionus</taxon>
    </lineage>
</organism>
<evidence type="ECO:0000256" key="4">
    <source>
        <dbReference type="ARBA" id="ARBA00022989"/>
    </source>
</evidence>
<dbReference type="AlphaFoldDB" id="A0A3M7Q9M7"/>
<name>A0A3M7Q9M7_BRAPC</name>
<reference evidence="7 8" key="1">
    <citation type="journal article" date="2018" name="Sci. Rep.">
        <title>Genomic signatures of local adaptation to the degree of environmental predictability in rotifers.</title>
        <authorList>
            <person name="Franch-Gras L."/>
            <person name="Hahn C."/>
            <person name="Garcia-Roger E.M."/>
            <person name="Carmona M.J."/>
            <person name="Serra M."/>
            <person name="Gomez A."/>
        </authorList>
    </citation>
    <scope>NUCLEOTIDE SEQUENCE [LARGE SCALE GENOMIC DNA]</scope>
    <source>
        <strain evidence="7">HYR1</strain>
    </source>
</reference>
<feature type="transmembrane region" description="Helical" evidence="6">
    <location>
        <begin position="373"/>
        <end position="391"/>
    </location>
</feature>
<dbReference type="InterPro" id="IPR002528">
    <property type="entry name" value="MATE_fam"/>
</dbReference>
<comment type="caution">
    <text evidence="7">The sequence shown here is derived from an EMBL/GenBank/DDBJ whole genome shotgun (WGS) entry which is preliminary data.</text>
</comment>
<feature type="transmembrane region" description="Helical" evidence="6">
    <location>
        <begin position="179"/>
        <end position="200"/>
    </location>
</feature>
<dbReference type="PANTHER" id="PTHR11206">
    <property type="entry name" value="MULTIDRUG RESISTANCE PROTEIN"/>
    <property type="match status" value="1"/>
</dbReference>
<dbReference type="EMBL" id="REGN01006892">
    <property type="protein sequence ID" value="RNA07949.1"/>
    <property type="molecule type" value="Genomic_DNA"/>
</dbReference>